<comment type="caution">
    <text evidence="3">The sequence shown here is derived from an EMBL/GenBank/DDBJ whole genome shotgun (WGS) entry which is preliminary data.</text>
</comment>
<sequence length="276" mass="29630">MLGRIYETIRERLHVPPSLVVLLVVLVLLYDVGGALAAVWQMVMMLLATLIGGGDHDVVASVLWRTLPLAIAAAGVTFALLNRWLDPQSINSYIVMAMIVLAGAIVGNAAYERFGSRTVVLAVQPASEANEPMPIGLPRSKLQPVGSQRPGATLGELSQPQPTTNSATVSVEQTAWQRLTSIRWFAKPDLSRPPQPVQPLKVIPKGPGIYGGVGGAINQLLGYLVDYEPRLFVASILVGGFAGWRLQRRVAVAHAVVAGNLTELSTHERKKLKQAA</sequence>
<dbReference type="EMBL" id="JAMXLR010000055">
    <property type="protein sequence ID" value="MCO6045451.1"/>
    <property type="molecule type" value="Genomic_DNA"/>
</dbReference>
<dbReference type="AlphaFoldDB" id="A0A9X2FI09"/>
<reference evidence="3" key="1">
    <citation type="submission" date="2022-06" db="EMBL/GenBank/DDBJ databases">
        <title>Aeoliella straminimaris, a novel planctomycete from sediments.</title>
        <authorList>
            <person name="Vitorino I.R."/>
            <person name="Lage O.M."/>
        </authorList>
    </citation>
    <scope>NUCLEOTIDE SEQUENCE</scope>
    <source>
        <strain evidence="3">ICT_H6.2</strain>
    </source>
</reference>
<dbReference type="RefSeq" id="WP_252853563.1">
    <property type="nucleotide sequence ID" value="NZ_JAMXLR010000055.1"/>
</dbReference>
<evidence type="ECO:0000256" key="2">
    <source>
        <dbReference type="SAM" id="Phobius"/>
    </source>
</evidence>
<dbReference type="Proteomes" id="UP001155241">
    <property type="component" value="Unassembled WGS sequence"/>
</dbReference>
<feature type="transmembrane region" description="Helical" evidence="2">
    <location>
        <begin position="62"/>
        <end position="81"/>
    </location>
</feature>
<feature type="transmembrane region" description="Helical" evidence="2">
    <location>
        <begin position="20"/>
        <end position="42"/>
    </location>
</feature>
<feature type="transmembrane region" description="Helical" evidence="2">
    <location>
        <begin position="93"/>
        <end position="111"/>
    </location>
</feature>
<protein>
    <submittedName>
        <fullName evidence="3">Uncharacterized protein</fullName>
    </submittedName>
</protein>
<proteinExistence type="predicted"/>
<feature type="compositionally biased region" description="Polar residues" evidence="1">
    <location>
        <begin position="156"/>
        <end position="168"/>
    </location>
</feature>
<keyword evidence="2" id="KW-0472">Membrane</keyword>
<keyword evidence="2" id="KW-0812">Transmembrane</keyword>
<keyword evidence="4" id="KW-1185">Reference proteome</keyword>
<keyword evidence="2" id="KW-1133">Transmembrane helix</keyword>
<evidence type="ECO:0000313" key="3">
    <source>
        <dbReference type="EMBL" id="MCO6045451.1"/>
    </source>
</evidence>
<gene>
    <name evidence="3" type="ORF">NG895_16190</name>
</gene>
<organism evidence="3 4">
    <name type="scientific">Aeoliella straminimaris</name>
    <dbReference type="NCBI Taxonomy" id="2954799"/>
    <lineage>
        <taxon>Bacteria</taxon>
        <taxon>Pseudomonadati</taxon>
        <taxon>Planctomycetota</taxon>
        <taxon>Planctomycetia</taxon>
        <taxon>Pirellulales</taxon>
        <taxon>Lacipirellulaceae</taxon>
        <taxon>Aeoliella</taxon>
    </lineage>
</organism>
<evidence type="ECO:0000313" key="4">
    <source>
        <dbReference type="Proteomes" id="UP001155241"/>
    </source>
</evidence>
<evidence type="ECO:0000256" key="1">
    <source>
        <dbReference type="SAM" id="MobiDB-lite"/>
    </source>
</evidence>
<accession>A0A9X2FI09</accession>
<name>A0A9X2FI09_9BACT</name>
<feature type="region of interest" description="Disordered" evidence="1">
    <location>
        <begin position="133"/>
        <end position="168"/>
    </location>
</feature>